<dbReference type="InterPro" id="IPR017927">
    <property type="entry name" value="FAD-bd_FR_type"/>
</dbReference>
<keyword evidence="2" id="KW-1133">Transmembrane helix</keyword>
<dbReference type="InterPro" id="IPR005625">
    <property type="entry name" value="PepSY-ass_TM"/>
</dbReference>
<dbReference type="EMBL" id="CP022384">
    <property type="protein sequence ID" value="ATA82091.1"/>
    <property type="molecule type" value="Genomic_DNA"/>
</dbReference>
<gene>
    <name evidence="5" type="ORF">CGC53_06910</name>
</gene>
<feature type="transmembrane region" description="Helical" evidence="2">
    <location>
        <begin position="122"/>
        <end position="143"/>
    </location>
</feature>
<evidence type="ECO:0000313" key="5">
    <source>
        <dbReference type="EMBL" id="ATA82091.1"/>
    </source>
</evidence>
<protein>
    <submittedName>
        <fullName evidence="5">Nitric oxide synthase</fullName>
    </submittedName>
</protein>
<sequence>MARKLHLIIALIAGIFILLGALTGAILAVESVYNQTLPYKSAEFEKATLAQTIAALKEKKIDALKLTIDRNHFVQVETAEGKKLFIHPQSGAVMDGNYKPSKFIQFVKTLHRSLYMGKTGRVIMGITALCFAIIALSGIWLIVRKQQRWRHFFRKLPEGEGFYPHYHSAIGRWMLVFIFIICLTGVYMTLETIGILPKFKAQHEYDASTLSEEPVKDYASFEVFNAPLSEVRSVEFPAFEDVEEVYKIDFINKNVIVNQFTGEIISTSTSPFKGLAYLVRTLHIGKGHYIWATLLFISCLAILFFIYSGFAITLKRRKKSVNPFAKEVCEYIVLVGTEGGSTREFARAVHDDLLRQGKRSYIADMNDFGKYPQLEQLLIFASTYGDGDAPMTGTRFAELWKKHPIVQSFGYTVVGFGSLSYPEFCRFAKEVDVLLAKEPQAKAMTPLHTISDQSVDAFRQWAEKWSATEDLNLRLPSDFLTRKKRKRTELTVVERTPVMDDDIFLVRLKPVKNVAFESGDLLGITPADGRERLYSIAKYREEIWLSVKLVAQGVVSNLLNDLPIGETLRAVIEPNPNFHFPKKAPQVVCIANGAGMAPFLGMIEENTDKKPLTLVWGCRREASLELYRPYIDPYIAEGKISTYWQAVSREGDKFYVQDIIHREGSFFANLLAEGGVVMICGSMAMLKAVKETLEEVCHFHLRKPLSYFENNGQIKTDCY</sequence>
<dbReference type="SUPFAM" id="SSF52218">
    <property type="entry name" value="Flavoproteins"/>
    <property type="match status" value="1"/>
</dbReference>
<dbReference type="InterPro" id="IPR008254">
    <property type="entry name" value="Flavodoxin/NO_synth"/>
</dbReference>
<keyword evidence="1" id="KW-0285">Flavoprotein</keyword>
<dbReference type="AlphaFoldDB" id="A0A250FAE0"/>
<dbReference type="PANTHER" id="PTHR19384">
    <property type="entry name" value="NITRIC OXIDE SYNTHASE-RELATED"/>
    <property type="match status" value="1"/>
</dbReference>
<dbReference type="GO" id="GO:0050660">
    <property type="term" value="F:flavin adenine dinucleotide binding"/>
    <property type="evidence" value="ECO:0007669"/>
    <property type="project" value="TreeGrafter"/>
</dbReference>
<feature type="domain" description="Flavodoxin-like" evidence="3">
    <location>
        <begin position="331"/>
        <end position="466"/>
    </location>
</feature>
<dbReference type="InterPro" id="IPR017938">
    <property type="entry name" value="Riboflavin_synthase-like_b-brl"/>
</dbReference>
<feature type="transmembrane region" description="Helical" evidence="2">
    <location>
        <begin position="289"/>
        <end position="310"/>
    </location>
</feature>
<dbReference type="Pfam" id="PF00175">
    <property type="entry name" value="NAD_binding_1"/>
    <property type="match status" value="1"/>
</dbReference>
<dbReference type="SUPFAM" id="SSF63380">
    <property type="entry name" value="Riboflavin synthase domain-like"/>
    <property type="match status" value="1"/>
</dbReference>
<dbReference type="SUPFAM" id="SSF52343">
    <property type="entry name" value="Ferredoxin reductase-like, C-terminal NADP-linked domain"/>
    <property type="match status" value="1"/>
</dbReference>
<feature type="transmembrane region" description="Helical" evidence="2">
    <location>
        <begin position="173"/>
        <end position="190"/>
    </location>
</feature>
<dbReference type="Gene3D" id="2.40.30.10">
    <property type="entry name" value="Translation factors"/>
    <property type="match status" value="1"/>
</dbReference>
<evidence type="ECO:0000256" key="1">
    <source>
        <dbReference type="ARBA" id="ARBA00022630"/>
    </source>
</evidence>
<dbReference type="GO" id="GO:0016491">
    <property type="term" value="F:oxidoreductase activity"/>
    <property type="evidence" value="ECO:0007669"/>
    <property type="project" value="InterPro"/>
</dbReference>
<dbReference type="InterPro" id="IPR029039">
    <property type="entry name" value="Flavoprotein-like_sf"/>
</dbReference>
<proteinExistence type="predicted"/>
<evidence type="ECO:0000259" key="3">
    <source>
        <dbReference type="PROSITE" id="PS50902"/>
    </source>
</evidence>
<dbReference type="KEGG" id="clk:CGC53_06910"/>
<feature type="domain" description="FAD-binding FR-type" evidence="4">
    <location>
        <begin position="485"/>
        <end position="581"/>
    </location>
</feature>
<accession>A0A250FAE0</accession>
<keyword evidence="6" id="KW-1185">Reference proteome</keyword>
<keyword evidence="2" id="KW-0472">Membrane</keyword>
<dbReference type="GO" id="GO:0005829">
    <property type="term" value="C:cytosol"/>
    <property type="evidence" value="ECO:0007669"/>
    <property type="project" value="TreeGrafter"/>
</dbReference>
<dbReference type="InterPro" id="IPR039261">
    <property type="entry name" value="FNR_nucleotide-bd"/>
</dbReference>
<feature type="transmembrane region" description="Helical" evidence="2">
    <location>
        <begin position="7"/>
        <end position="29"/>
    </location>
</feature>
<dbReference type="Pfam" id="PF03929">
    <property type="entry name" value="PepSY_TM"/>
    <property type="match status" value="1"/>
</dbReference>
<name>A0A250FAE0_9FLAO</name>
<dbReference type="Gene3D" id="3.40.50.360">
    <property type="match status" value="1"/>
</dbReference>
<dbReference type="Proteomes" id="UP000217276">
    <property type="component" value="Chromosome"/>
</dbReference>
<dbReference type="Pfam" id="PF00258">
    <property type="entry name" value="Flavodoxin_1"/>
    <property type="match status" value="1"/>
</dbReference>
<keyword evidence="2" id="KW-0812">Transmembrane</keyword>
<evidence type="ECO:0000256" key="2">
    <source>
        <dbReference type="SAM" id="Phobius"/>
    </source>
</evidence>
<dbReference type="RefSeq" id="WP_095914147.1">
    <property type="nucleotide sequence ID" value="NZ_CAUPCO010000008.1"/>
</dbReference>
<dbReference type="GO" id="GO:0010181">
    <property type="term" value="F:FMN binding"/>
    <property type="evidence" value="ECO:0007669"/>
    <property type="project" value="InterPro"/>
</dbReference>
<dbReference type="PROSITE" id="PS51384">
    <property type="entry name" value="FAD_FR"/>
    <property type="match status" value="1"/>
</dbReference>
<evidence type="ECO:0000259" key="4">
    <source>
        <dbReference type="PROSITE" id="PS51384"/>
    </source>
</evidence>
<dbReference type="InterPro" id="IPR001433">
    <property type="entry name" value="OxRdtase_FAD/NAD-bd"/>
</dbReference>
<reference evidence="6" key="1">
    <citation type="submission" date="2017-06" db="EMBL/GenBank/DDBJ databases">
        <title>Capnocytophaga spp. assemblies.</title>
        <authorList>
            <person name="Gulvik C.A."/>
        </authorList>
    </citation>
    <scope>NUCLEOTIDE SEQUENCE [LARGE SCALE GENOMIC DNA]</scope>
    <source>
        <strain evidence="6">H6253</strain>
    </source>
</reference>
<dbReference type="Gene3D" id="3.40.50.80">
    <property type="entry name" value="Nucleotide-binding domain of ferredoxin-NADP reductase (FNR) module"/>
    <property type="match status" value="1"/>
</dbReference>
<evidence type="ECO:0000313" key="6">
    <source>
        <dbReference type="Proteomes" id="UP000217276"/>
    </source>
</evidence>
<dbReference type="PROSITE" id="PS50902">
    <property type="entry name" value="FLAVODOXIN_LIKE"/>
    <property type="match status" value="1"/>
</dbReference>
<organism evidence="5 6">
    <name type="scientific">Capnocytophaga leadbetteri</name>
    <dbReference type="NCBI Taxonomy" id="327575"/>
    <lineage>
        <taxon>Bacteria</taxon>
        <taxon>Pseudomonadati</taxon>
        <taxon>Bacteroidota</taxon>
        <taxon>Flavobacteriia</taxon>
        <taxon>Flavobacteriales</taxon>
        <taxon>Flavobacteriaceae</taxon>
        <taxon>Capnocytophaga</taxon>
    </lineage>
</organism>